<proteinExistence type="predicted"/>
<name>A0ACC2R5X3_9NEOP</name>
<dbReference type="EMBL" id="CM056782">
    <property type="protein sequence ID" value="KAJ8732365.1"/>
    <property type="molecule type" value="Genomic_DNA"/>
</dbReference>
<accession>A0ACC2R5X3</accession>
<sequence>MSVSVRSVTVEGPQPAKSKGPFTYANTPKALYNNAKLKVNPSWLPINYHDGHENVENFSISPPINLKRDKNPNRS</sequence>
<evidence type="ECO:0000313" key="1">
    <source>
        <dbReference type="EMBL" id="KAJ8732365.1"/>
    </source>
</evidence>
<organism evidence="1 2">
    <name type="scientific">Mythimna loreyi</name>
    <dbReference type="NCBI Taxonomy" id="667449"/>
    <lineage>
        <taxon>Eukaryota</taxon>
        <taxon>Metazoa</taxon>
        <taxon>Ecdysozoa</taxon>
        <taxon>Arthropoda</taxon>
        <taxon>Hexapoda</taxon>
        <taxon>Insecta</taxon>
        <taxon>Pterygota</taxon>
        <taxon>Neoptera</taxon>
        <taxon>Endopterygota</taxon>
        <taxon>Lepidoptera</taxon>
        <taxon>Glossata</taxon>
        <taxon>Ditrysia</taxon>
        <taxon>Noctuoidea</taxon>
        <taxon>Noctuidae</taxon>
        <taxon>Noctuinae</taxon>
        <taxon>Hadenini</taxon>
        <taxon>Mythimna</taxon>
    </lineage>
</organism>
<evidence type="ECO:0000313" key="2">
    <source>
        <dbReference type="Proteomes" id="UP001231649"/>
    </source>
</evidence>
<gene>
    <name evidence="1" type="ORF">PYW08_015095</name>
</gene>
<reference evidence="1" key="1">
    <citation type="submission" date="2023-03" db="EMBL/GenBank/DDBJ databases">
        <title>Chromosome-level genomes of two armyworms, Mythimna separata and Mythimna loreyi, provide insights into the biosynthesis and reception of sex pheromones.</title>
        <authorList>
            <person name="Zhao H."/>
        </authorList>
    </citation>
    <scope>NUCLEOTIDE SEQUENCE</scope>
    <source>
        <strain evidence="1">BeijingLab</strain>
    </source>
</reference>
<comment type="caution">
    <text evidence="1">The sequence shown here is derived from an EMBL/GenBank/DDBJ whole genome shotgun (WGS) entry which is preliminary data.</text>
</comment>
<protein>
    <submittedName>
        <fullName evidence="1">Uncharacterized protein</fullName>
    </submittedName>
</protein>
<keyword evidence="2" id="KW-1185">Reference proteome</keyword>
<dbReference type="Proteomes" id="UP001231649">
    <property type="component" value="Chromosome 6"/>
</dbReference>